<evidence type="ECO:0000259" key="1">
    <source>
        <dbReference type="PROSITE" id="PS50879"/>
    </source>
</evidence>
<comment type="caution">
    <text evidence="2">The sequence shown here is derived from an EMBL/GenBank/DDBJ whole genome shotgun (WGS) entry which is preliminary data.</text>
</comment>
<keyword evidence="3" id="KW-1185">Reference proteome</keyword>
<dbReference type="InterPro" id="IPR002156">
    <property type="entry name" value="RNaseH_domain"/>
</dbReference>
<organism evidence="2 3">
    <name type="scientific">Zafaria cholistanensis</name>
    <dbReference type="NCBI Taxonomy" id="1682741"/>
    <lineage>
        <taxon>Bacteria</taxon>
        <taxon>Bacillati</taxon>
        <taxon>Actinomycetota</taxon>
        <taxon>Actinomycetes</taxon>
        <taxon>Micrococcales</taxon>
        <taxon>Micrococcaceae</taxon>
        <taxon>Zafaria</taxon>
    </lineage>
</organism>
<feature type="domain" description="RNase H type-1" evidence="1">
    <location>
        <begin position="139"/>
        <end position="282"/>
    </location>
</feature>
<protein>
    <recommendedName>
        <fullName evidence="1">RNase H type-1 domain-containing protein</fullName>
    </recommendedName>
</protein>
<dbReference type="EMBL" id="BKDJ01000010">
    <property type="protein sequence ID" value="GER23600.1"/>
    <property type="molecule type" value="Genomic_DNA"/>
</dbReference>
<proteinExistence type="predicted"/>
<dbReference type="InterPro" id="IPR012337">
    <property type="entry name" value="RNaseH-like_sf"/>
</dbReference>
<dbReference type="Proteomes" id="UP000325307">
    <property type="component" value="Unassembled WGS sequence"/>
</dbReference>
<dbReference type="PROSITE" id="PS50879">
    <property type="entry name" value="RNASE_H_1"/>
    <property type="match status" value="1"/>
</dbReference>
<sequence>MQYPVPVPPARRFIPAAEEVLGRQGVTVLVRPWRENLVWAVARTNGGETLGTLTGHITGQVGDSLGRGPAAHPNRGKLLDAVCKAVVQTRSCPTEAIYSEDELLGEQLAAAGLAVNPGYPPAVGLSTAEAAIIRHLNGLQSRLEIATDASVGRRTKWMGLGWIMDFGHGLPPVLGSRTTHRGGVLEGELRAIRHALAAARSASPLVSIGKCAVTLRSDSKLALRMITAPGWEPPGSNGHCRVEVERIQQLSLHVDVEFRWVKGHAGDHLNGLADRLAVLARRKAEADLTKDQAGRLLNHIHEATRAAKTRVDVALAA</sequence>
<dbReference type="AlphaFoldDB" id="A0A5A7NS11"/>
<evidence type="ECO:0000313" key="2">
    <source>
        <dbReference type="EMBL" id="GER23600.1"/>
    </source>
</evidence>
<dbReference type="Gene3D" id="3.30.420.10">
    <property type="entry name" value="Ribonuclease H-like superfamily/Ribonuclease H"/>
    <property type="match status" value="1"/>
</dbReference>
<name>A0A5A7NS11_9MICC</name>
<gene>
    <name evidence="2" type="ORF">NCCP1664_20950</name>
</gene>
<dbReference type="InterPro" id="IPR036397">
    <property type="entry name" value="RNaseH_sf"/>
</dbReference>
<accession>A0A5A7NS11</accession>
<dbReference type="SUPFAM" id="SSF53098">
    <property type="entry name" value="Ribonuclease H-like"/>
    <property type="match status" value="1"/>
</dbReference>
<evidence type="ECO:0000313" key="3">
    <source>
        <dbReference type="Proteomes" id="UP000325307"/>
    </source>
</evidence>
<reference evidence="2 3" key="1">
    <citation type="submission" date="2019-09" db="EMBL/GenBank/DDBJ databases">
        <title>Arthrobacter zafarii sp. nov., a moderately thermotolerant and halotolerant actinobacterium isolated from Cholistan desert soil of Pakistan.</title>
        <authorList>
            <person name="Amin A."/>
            <person name="Ahmed I."/>
            <person name="Khalid N."/>
            <person name="Schumann P."/>
            <person name="Busse H.J."/>
            <person name="Khan I.U."/>
            <person name="Li S."/>
            <person name="Li W.J."/>
        </authorList>
    </citation>
    <scope>NUCLEOTIDE SEQUENCE [LARGE SCALE GENOMIC DNA]</scope>
    <source>
        <strain evidence="2 3">NCCP-1664</strain>
    </source>
</reference>
<dbReference type="GO" id="GO:0004523">
    <property type="term" value="F:RNA-DNA hybrid ribonuclease activity"/>
    <property type="evidence" value="ECO:0007669"/>
    <property type="project" value="InterPro"/>
</dbReference>
<dbReference type="Pfam" id="PF00075">
    <property type="entry name" value="RNase_H"/>
    <property type="match status" value="1"/>
</dbReference>
<dbReference type="GO" id="GO:0003676">
    <property type="term" value="F:nucleic acid binding"/>
    <property type="evidence" value="ECO:0007669"/>
    <property type="project" value="InterPro"/>
</dbReference>